<dbReference type="STRING" id="1423734.FC83_GL003164"/>
<organism evidence="9 10">
    <name type="scientific">Agrilactobacillus composti DSM 18527 = JCM 14202</name>
    <dbReference type="NCBI Taxonomy" id="1423734"/>
    <lineage>
        <taxon>Bacteria</taxon>
        <taxon>Bacillati</taxon>
        <taxon>Bacillota</taxon>
        <taxon>Bacilli</taxon>
        <taxon>Lactobacillales</taxon>
        <taxon>Lactobacillaceae</taxon>
        <taxon>Agrilactobacillus</taxon>
    </lineage>
</organism>
<dbReference type="AlphaFoldDB" id="A0A0R1Y1D1"/>
<dbReference type="SUPFAM" id="SSF63882">
    <property type="entry name" value="MoeA N-terminal region -like"/>
    <property type="match status" value="1"/>
</dbReference>
<dbReference type="InterPro" id="IPR036688">
    <property type="entry name" value="MoeA_C_domain_IV_sf"/>
</dbReference>
<dbReference type="Gene3D" id="3.40.980.10">
    <property type="entry name" value="MoaB/Mog-like domain"/>
    <property type="match status" value="1"/>
</dbReference>
<dbReference type="InterPro" id="IPR036135">
    <property type="entry name" value="MoeA_linker/N_sf"/>
</dbReference>
<sequence>MLDRRKPISIAEAQAKLAELTFSYKTETLPIAWANHRVLAQAVLAPDEFPNFRRSGYDGYAIRAEDDHDLPQTFKVMGEVQAGAVYNRPLGYHETVRIMTGAAVPSNAGKVIMLEQSRPVEGHPDEINLVISPDVNNITEIGVEFHQGDTLIPENTVLNPGHISLLTALNVQEVVVYQRPQVGIITTGTEVLAPGAPAEPGKIYNSNGALLQGLVQEAGGRIIAQTQIEDDYDLLLENLKTMAKDCDLILTTGGVSVGDFDFLAIAAKSSQKLLFNKLKMRPGSVTTGFIFEDTPIMALSGNPGACFTGFYLFAEPLLRKLGHEASRVQAVTATLAKPYDKTNGYDRILRGTYYQKDDHYFVELVGSDQSGALGNLGSSTCLFKIPSSNKPIPLHSEVSTWLLPYKW</sequence>
<evidence type="ECO:0000256" key="6">
    <source>
        <dbReference type="ARBA" id="ARBA00047317"/>
    </source>
</evidence>
<reference evidence="9 10" key="1">
    <citation type="journal article" date="2015" name="Genome Announc.">
        <title>Expanding the biotechnology potential of lactobacilli through comparative genomics of 213 strains and associated genera.</title>
        <authorList>
            <person name="Sun Z."/>
            <person name="Harris H.M."/>
            <person name="McCann A."/>
            <person name="Guo C."/>
            <person name="Argimon S."/>
            <person name="Zhang W."/>
            <person name="Yang X."/>
            <person name="Jeffery I.B."/>
            <person name="Cooney J.C."/>
            <person name="Kagawa T.F."/>
            <person name="Liu W."/>
            <person name="Song Y."/>
            <person name="Salvetti E."/>
            <person name="Wrobel A."/>
            <person name="Rasinkangas P."/>
            <person name="Parkhill J."/>
            <person name="Rea M.C."/>
            <person name="O'Sullivan O."/>
            <person name="Ritari J."/>
            <person name="Douillard F.P."/>
            <person name="Paul Ross R."/>
            <person name="Yang R."/>
            <person name="Briner A.E."/>
            <person name="Felis G.E."/>
            <person name="de Vos W.M."/>
            <person name="Barrangou R."/>
            <person name="Klaenhammer T.R."/>
            <person name="Caufield P.W."/>
            <person name="Cui Y."/>
            <person name="Zhang H."/>
            <person name="O'Toole P.W."/>
        </authorList>
    </citation>
    <scope>NUCLEOTIDE SEQUENCE [LARGE SCALE GENOMIC DNA]</scope>
    <source>
        <strain evidence="9 10">DSM 18527</strain>
    </source>
</reference>
<dbReference type="Gene3D" id="2.170.190.11">
    <property type="entry name" value="Molybdopterin biosynthesis moea protein, domain 3"/>
    <property type="match status" value="1"/>
</dbReference>
<evidence type="ECO:0000256" key="4">
    <source>
        <dbReference type="ARBA" id="ARBA00021108"/>
    </source>
</evidence>
<comment type="similarity">
    <text evidence="2 7">Belongs to the MoeA family.</text>
</comment>
<evidence type="ECO:0000256" key="5">
    <source>
        <dbReference type="ARBA" id="ARBA00022505"/>
    </source>
</evidence>
<keyword evidence="7" id="KW-0501">Molybdenum cofactor biosynthesis</keyword>
<dbReference type="CDD" id="cd00887">
    <property type="entry name" value="MoeA"/>
    <property type="match status" value="1"/>
</dbReference>
<dbReference type="Gene3D" id="2.40.340.10">
    <property type="entry name" value="MoeA, C-terminal, domain IV"/>
    <property type="match status" value="1"/>
</dbReference>
<dbReference type="InterPro" id="IPR005110">
    <property type="entry name" value="MoeA_linker/N"/>
</dbReference>
<dbReference type="InterPro" id="IPR038987">
    <property type="entry name" value="MoeA-like"/>
</dbReference>
<dbReference type="eggNOG" id="COG0303">
    <property type="taxonomic scope" value="Bacteria"/>
</dbReference>
<dbReference type="Pfam" id="PF03453">
    <property type="entry name" value="MoeA_N"/>
    <property type="match status" value="1"/>
</dbReference>
<keyword evidence="5 7" id="KW-0500">Molybdenum</keyword>
<comment type="caution">
    <text evidence="9">The sequence shown here is derived from an EMBL/GenBank/DDBJ whole genome shotgun (WGS) entry which is preliminary data.</text>
</comment>
<protein>
    <recommendedName>
        <fullName evidence="4 7">Molybdopterin molybdenumtransferase</fullName>
        <ecNumber evidence="3 7">2.10.1.1</ecNumber>
    </recommendedName>
</protein>
<evidence type="ECO:0000256" key="1">
    <source>
        <dbReference type="ARBA" id="ARBA00002901"/>
    </source>
</evidence>
<keyword evidence="7" id="KW-0479">Metal-binding</keyword>
<dbReference type="GO" id="GO:0046872">
    <property type="term" value="F:metal ion binding"/>
    <property type="evidence" value="ECO:0007669"/>
    <property type="project" value="UniProtKB-UniRule"/>
</dbReference>
<accession>A0A0R1Y1D1</accession>
<dbReference type="PANTHER" id="PTHR10192">
    <property type="entry name" value="MOLYBDOPTERIN BIOSYNTHESIS PROTEIN"/>
    <property type="match status" value="1"/>
</dbReference>
<dbReference type="InterPro" id="IPR001453">
    <property type="entry name" value="MoaB/Mog_dom"/>
</dbReference>
<dbReference type="EMBL" id="AZGA01000057">
    <property type="protein sequence ID" value="KRM33084.1"/>
    <property type="molecule type" value="Genomic_DNA"/>
</dbReference>
<feature type="domain" description="MoaB/Mog" evidence="8">
    <location>
        <begin position="183"/>
        <end position="320"/>
    </location>
</feature>
<dbReference type="GO" id="GO:0005829">
    <property type="term" value="C:cytosol"/>
    <property type="evidence" value="ECO:0007669"/>
    <property type="project" value="TreeGrafter"/>
</dbReference>
<dbReference type="SUPFAM" id="SSF63867">
    <property type="entry name" value="MoeA C-terminal domain-like"/>
    <property type="match status" value="1"/>
</dbReference>
<dbReference type="SUPFAM" id="SSF53218">
    <property type="entry name" value="Molybdenum cofactor biosynthesis proteins"/>
    <property type="match status" value="1"/>
</dbReference>
<comment type="catalytic activity">
    <reaction evidence="6">
        <text>adenylyl-molybdopterin + molybdate = Mo-molybdopterin + AMP + H(+)</text>
        <dbReference type="Rhea" id="RHEA:35047"/>
        <dbReference type="ChEBI" id="CHEBI:15378"/>
        <dbReference type="ChEBI" id="CHEBI:36264"/>
        <dbReference type="ChEBI" id="CHEBI:62727"/>
        <dbReference type="ChEBI" id="CHEBI:71302"/>
        <dbReference type="ChEBI" id="CHEBI:456215"/>
        <dbReference type="EC" id="2.10.1.1"/>
    </reaction>
</comment>
<evidence type="ECO:0000313" key="9">
    <source>
        <dbReference type="EMBL" id="KRM33084.1"/>
    </source>
</evidence>
<keyword evidence="7" id="KW-0808">Transferase</keyword>
<keyword evidence="7" id="KW-0460">Magnesium</keyword>
<dbReference type="GO" id="GO:0061599">
    <property type="term" value="F:molybdopterin molybdotransferase activity"/>
    <property type="evidence" value="ECO:0007669"/>
    <property type="project" value="UniProtKB-UniRule"/>
</dbReference>
<dbReference type="InterPro" id="IPR036425">
    <property type="entry name" value="MoaB/Mog-like_dom_sf"/>
</dbReference>
<keyword evidence="10" id="KW-1185">Reference proteome</keyword>
<dbReference type="Pfam" id="PF00994">
    <property type="entry name" value="MoCF_biosynth"/>
    <property type="match status" value="1"/>
</dbReference>
<proteinExistence type="inferred from homology"/>
<dbReference type="PANTHER" id="PTHR10192:SF5">
    <property type="entry name" value="GEPHYRIN"/>
    <property type="match status" value="1"/>
</dbReference>
<dbReference type="RefSeq" id="WP_057002682.1">
    <property type="nucleotide sequence ID" value="NZ_AZGA01000057.1"/>
</dbReference>
<evidence type="ECO:0000256" key="3">
    <source>
        <dbReference type="ARBA" id="ARBA00013269"/>
    </source>
</evidence>
<comment type="pathway">
    <text evidence="7">Cofactor biosynthesis; molybdopterin biosynthesis.</text>
</comment>
<name>A0A0R1Y1D1_9LACO</name>
<comment type="function">
    <text evidence="1 7">Catalyzes the insertion of molybdate into adenylated molybdopterin with the concomitant release of AMP.</text>
</comment>
<dbReference type="SMART" id="SM00852">
    <property type="entry name" value="MoCF_biosynth"/>
    <property type="match status" value="1"/>
</dbReference>
<comment type="cofactor">
    <cofactor evidence="7">
        <name>Mg(2+)</name>
        <dbReference type="ChEBI" id="CHEBI:18420"/>
    </cofactor>
</comment>
<dbReference type="UniPathway" id="UPA00344"/>
<dbReference type="Gene3D" id="3.90.105.10">
    <property type="entry name" value="Molybdopterin biosynthesis moea protein, domain 2"/>
    <property type="match status" value="1"/>
</dbReference>
<evidence type="ECO:0000259" key="8">
    <source>
        <dbReference type="SMART" id="SM00852"/>
    </source>
</evidence>
<evidence type="ECO:0000256" key="2">
    <source>
        <dbReference type="ARBA" id="ARBA00010763"/>
    </source>
</evidence>
<gene>
    <name evidence="9" type="ORF">FC83_GL003164</name>
</gene>
<evidence type="ECO:0000256" key="7">
    <source>
        <dbReference type="RuleBase" id="RU365090"/>
    </source>
</evidence>
<evidence type="ECO:0000313" key="10">
    <source>
        <dbReference type="Proteomes" id="UP000051236"/>
    </source>
</evidence>
<dbReference type="GO" id="GO:0006777">
    <property type="term" value="P:Mo-molybdopterin cofactor biosynthetic process"/>
    <property type="evidence" value="ECO:0007669"/>
    <property type="project" value="UniProtKB-UniRule"/>
</dbReference>
<dbReference type="NCBIfam" id="TIGR00177">
    <property type="entry name" value="molyb_syn"/>
    <property type="match status" value="1"/>
</dbReference>
<dbReference type="EC" id="2.10.1.1" evidence="3 7"/>
<dbReference type="PATRIC" id="fig|1423734.3.peg.3212"/>
<dbReference type="Proteomes" id="UP000051236">
    <property type="component" value="Unassembled WGS sequence"/>
</dbReference>